<evidence type="ECO:0000313" key="1">
    <source>
        <dbReference type="EMBL" id="JAP27393.1"/>
    </source>
</evidence>
<dbReference type="EMBL" id="GEDG01011217">
    <property type="protein sequence ID" value="JAP27393.1"/>
    <property type="molecule type" value="Transcribed_RNA"/>
</dbReference>
<sequence length="87" mass="9865">MLLFPRNNYRGASKTKLWQLTTIEAPSPSLTIITTTQELYCSAAGQLVHKSQRSKLVLETLLSLNQSETPANSALLELMRVKWTRKF</sequence>
<accession>A0A0V0I479</accession>
<name>A0A0V0I479_SOLCH</name>
<protein>
    <submittedName>
        <fullName evidence="1">Putative ovule protein</fullName>
    </submittedName>
</protein>
<organism evidence="1">
    <name type="scientific">Solanum chacoense</name>
    <name type="common">Chaco potato</name>
    <dbReference type="NCBI Taxonomy" id="4108"/>
    <lineage>
        <taxon>Eukaryota</taxon>
        <taxon>Viridiplantae</taxon>
        <taxon>Streptophyta</taxon>
        <taxon>Embryophyta</taxon>
        <taxon>Tracheophyta</taxon>
        <taxon>Spermatophyta</taxon>
        <taxon>Magnoliopsida</taxon>
        <taxon>eudicotyledons</taxon>
        <taxon>Gunneridae</taxon>
        <taxon>Pentapetalae</taxon>
        <taxon>asterids</taxon>
        <taxon>lamiids</taxon>
        <taxon>Solanales</taxon>
        <taxon>Solanaceae</taxon>
        <taxon>Solanoideae</taxon>
        <taxon>Solaneae</taxon>
        <taxon>Solanum</taxon>
    </lineage>
</organism>
<proteinExistence type="predicted"/>
<dbReference type="AlphaFoldDB" id="A0A0V0I479"/>
<reference evidence="1" key="1">
    <citation type="submission" date="2015-12" db="EMBL/GenBank/DDBJ databases">
        <title>Gene expression during late stages of embryo sac development: a critical building block for successful pollen-pistil interactions.</title>
        <authorList>
            <person name="Liu Y."/>
            <person name="Joly V."/>
            <person name="Sabar M."/>
            <person name="Matton D.P."/>
        </authorList>
    </citation>
    <scope>NUCLEOTIDE SEQUENCE</scope>
</reference>